<dbReference type="Proteomes" id="UP001597168">
    <property type="component" value="Unassembled WGS sequence"/>
</dbReference>
<protein>
    <submittedName>
        <fullName evidence="2">Type VII secretion protein EccE</fullName>
    </submittedName>
</protein>
<proteinExistence type="predicted"/>
<dbReference type="Pfam" id="PF11203">
    <property type="entry name" value="EccE"/>
    <property type="match status" value="1"/>
</dbReference>
<dbReference type="InterPro" id="IPR050051">
    <property type="entry name" value="EccE_dom"/>
</dbReference>
<dbReference type="RefSeq" id="WP_380726858.1">
    <property type="nucleotide sequence ID" value="NZ_JBHTLK010000170.1"/>
</dbReference>
<dbReference type="EMBL" id="JBHTLK010000170">
    <property type="protein sequence ID" value="MFD1150606.1"/>
    <property type="molecule type" value="Genomic_DNA"/>
</dbReference>
<evidence type="ECO:0000313" key="2">
    <source>
        <dbReference type="EMBL" id="MFD1150606.1"/>
    </source>
</evidence>
<evidence type="ECO:0000259" key="1">
    <source>
        <dbReference type="Pfam" id="PF11203"/>
    </source>
</evidence>
<evidence type="ECO:0000313" key="3">
    <source>
        <dbReference type="Proteomes" id="UP001597168"/>
    </source>
</evidence>
<sequence>MAGAALDGAALGGPASGGSGSGGLAIRFVCAQLTVPAALVGVGEPWPVAAALWTSSAVVLVLSVGRWRRRWLSEWCGRYLAFRVRRRRRGALLDVVAPGAWVDGDRVHGPGGVVSVLRPRIASPKALAGLTGPDLRIVVHAGRGQIRRPRAWVAVHARRTPELWHDDELVRVLGNSTRRALRELRRRAVAADPLADDELVATITALAHVTGDREVREGWRFWHSGPVAQACFRLPGATARTALDWLITAAPGVAVTVALGDGADAVLRVAGATEAAVDAAVGVITAHVPLERLDGLHSRGVAASLLIGGVL</sequence>
<feature type="domain" description="Type VII secretion system protein EccE" evidence="1">
    <location>
        <begin position="167"/>
        <end position="233"/>
    </location>
</feature>
<comment type="caution">
    <text evidence="2">The sequence shown here is derived from an EMBL/GenBank/DDBJ whole genome shotgun (WGS) entry which is preliminary data.</text>
</comment>
<keyword evidence="3" id="KW-1185">Reference proteome</keyword>
<accession>A0ABW3R0X8</accession>
<gene>
    <name evidence="2" type="ORF">ACFQ3T_26035</name>
</gene>
<reference evidence="3" key="1">
    <citation type="journal article" date="2019" name="Int. J. Syst. Evol. Microbiol.">
        <title>The Global Catalogue of Microorganisms (GCM) 10K type strain sequencing project: providing services to taxonomists for standard genome sequencing and annotation.</title>
        <authorList>
            <consortium name="The Broad Institute Genomics Platform"/>
            <consortium name="The Broad Institute Genome Sequencing Center for Infectious Disease"/>
            <person name="Wu L."/>
            <person name="Ma J."/>
        </authorList>
    </citation>
    <scope>NUCLEOTIDE SEQUENCE [LARGE SCALE GENOMIC DNA]</scope>
    <source>
        <strain evidence="3">CCUG 60214</strain>
    </source>
</reference>
<name>A0ABW3R0X8_9PSEU</name>
<organism evidence="2 3">
    <name type="scientific">Saccharothrix hoggarensis</name>
    <dbReference type="NCBI Taxonomy" id="913853"/>
    <lineage>
        <taxon>Bacteria</taxon>
        <taxon>Bacillati</taxon>
        <taxon>Actinomycetota</taxon>
        <taxon>Actinomycetes</taxon>
        <taxon>Pseudonocardiales</taxon>
        <taxon>Pseudonocardiaceae</taxon>
        <taxon>Saccharothrix</taxon>
    </lineage>
</organism>